<dbReference type="InterPro" id="IPR035919">
    <property type="entry name" value="EAL_sf"/>
</dbReference>
<gene>
    <name evidence="2" type="primary">cph2_11</name>
    <name evidence="2" type="ORF">SPMU_32850</name>
</gene>
<evidence type="ECO:0000259" key="1">
    <source>
        <dbReference type="PROSITE" id="PS50883"/>
    </source>
</evidence>
<dbReference type="SUPFAM" id="SSF141868">
    <property type="entry name" value="EAL domain-like"/>
    <property type="match status" value="1"/>
</dbReference>
<dbReference type="Gene3D" id="3.20.20.450">
    <property type="entry name" value="EAL domain"/>
    <property type="match status" value="1"/>
</dbReference>
<dbReference type="CDD" id="cd01948">
    <property type="entry name" value="EAL"/>
    <property type="match status" value="1"/>
</dbReference>
<dbReference type="InterPro" id="IPR050706">
    <property type="entry name" value="Cyclic-di-GMP_PDE-like"/>
</dbReference>
<dbReference type="InterPro" id="IPR001633">
    <property type="entry name" value="EAL_dom"/>
</dbReference>
<sequence length="97" mass="10545">MPFSRLKLDRSLVQNLTVRSEAQVLAQTIISMANSLGLHSIAEGVETRDQLELLSVMGCDEVQGYLLSRPISHSDLEDLLANPGTHVRTNTSLAEAA</sequence>
<proteinExistence type="predicted"/>
<feature type="domain" description="EAL" evidence="1">
    <location>
        <begin position="1"/>
        <end position="84"/>
    </location>
</feature>
<keyword evidence="3" id="KW-1185">Reference proteome</keyword>
<dbReference type="Pfam" id="PF00563">
    <property type="entry name" value="EAL"/>
    <property type="match status" value="1"/>
</dbReference>
<name>A0A245ZDL8_9SPHN</name>
<dbReference type="PANTHER" id="PTHR33121">
    <property type="entry name" value="CYCLIC DI-GMP PHOSPHODIESTERASE PDEF"/>
    <property type="match status" value="1"/>
</dbReference>
<dbReference type="Proteomes" id="UP000197783">
    <property type="component" value="Unassembled WGS sequence"/>
</dbReference>
<dbReference type="AlphaFoldDB" id="A0A245ZDL8"/>
<dbReference type="PROSITE" id="PS50883">
    <property type="entry name" value="EAL"/>
    <property type="match status" value="1"/>
</dbReference>
<evidence type="ECO:0000313" key="2">
    <source>
        <dbReference type="EMBL" id="OWK27852.1"/>
    </source>
</evidence>
<dbReference type="PANTHER" id="PTHR33121:SF71">
    <property type="entry name" value="OXYGEN SENSOR PROTEIN DOSP"/>
    <property type="match status" value="1"/>
</dbReference>
<reference evidence="2 3" key="1">
    <citation type="submission" date="2017-03" db="EMBL/GenBank/DDBJ databases">
        <title>Genome sequence of Sphingomonas mucosissima DSM 17494.</title>
        <authorList>
            <person name="Poehlein A."/>
            <person name="Wuebbeler J.H."/>
            <person name="Steinbuechel A."/>
            <person name="Daniel R."/>
        </authorList>
    </citation>
    <scope>NUCLEOTIDE SEQUENCE [LARGE SCALE GENOMIC DNA]</scope>
    <source>
        <strain evidence="2 3">DSM 17494</strain>
    </source>
</reference>
<dbReference type="EMBL" id="NBBJ01000008">
    <property type="protein sequence ID" value="OWK27852.1"/>
    <property type="molecule type" value="Genomic_DNA"/>
</dbReference>
<dbReference type="RefSeq" id="WP_281250999.1">
    <property type="nucleotide sequence ID" value="NZ_NBBJ01000008.1"/>
</dbReference>
<dbReference type="GO" id="GO:0071111">
    <property type="term" value="F:cyclic-guanylate-specific phosphodiesterase activity"/>
    <property type="evidence" value="ECO:0007669"/>
    <property type="project" value="InterPro"/>
</dbReference>
<protein>
    <submittedName>
        <fullName evidence="2">Phytochrome-like protein cph2</fullName>
    </submittedName>
</protein>
<accession>A0A245ZDL8</accession>
<organism evidence="2 3">
    <name type="scientific">Sphingomonas mucosissima</name>
    <dbReference type="NCBI Taxonomy" id="370959"/>
    <lineage>
        <taxon>Bacteria</taxon>
        <taxon>Pseudomonadati</taxon>
        <taxon>Pseudomonadota</taxon>
        <taxon>Alphaproteobacteria</taxon>
        <taxon>Sphingomonadales</taxon>
        <taxon>Sphingomonadaceae</taxon>
        <taxon>Sphingomonas</taxon>
    </lineage>
</organism>
<comment type="caution">
    <text evidence="2">The sequence shown here is derived from an EMBL/GenBank/DDBJ whole genome shotgun (WGS) entry which is preliminary data.</text>
</comment>
<evidence type="ECO:0000313" key="3">
    <source>
        <dbReference type="Proteomes" id="UP000197783"/>
    </source>
</evidence>